<feature type="signal peptide" evidence="1">
    <location>
        <begin position="1"/>
        <end position="22"/>
    </location>
</feature>
<dbReference type="AlphaFoldDB" id="A0A060SI69"/>
<evidence type="ECO:0000313" key="3">
    <source>
        <dbReference type="Proteomes" id="UP000029665"/>
    </source>
</evidence>
<name>A0A060SI69_PYCCI</name>
<gene>
    <name evidence="2" type="ORF">BN946_scf184962.g76</name>
</gene>
<dbReference type="OMA" id="NLQCNVD"/>
<proteinExistence type="predicted"/>
<dbReference type="Proteomes" id="UP000029665">
    <property type="component" value="Unassembled WGS sequence"/>
</dbReference>
<keyword evidence="3" id="KW-1185">Reference proteome</keyword>
<dbReference type="OrthoDB" id="3178264at2759"/>
<evidence type="ECO:0000256" key="1">
    <source>
        <dbReference type="SAM" id="SignalP"/>
    </source>
</evidence>
<dbReference type="STRING" id="5643.A0A060SI69"/>
<evidence type="ECO:0000313" key="2">
    <source>
        <dbReference type="EMBL" id="CDO72133.1"/>
    </source>
</evidence>
<reference evidence="2" key="1">
    <citation type="submission" date="2014-01" db="EMBL/GenBank/DDBJ databases">
        <title>The genome of the white-rot fungus Pycnoporus cinnabarinus: a basidiomycete model with a versatile arsenal for lignocellulosic biomass breakdown.</title>
        <authorList>
            <person name="Levasseur A."/>
            <person name="Lomascolo A."/>
            <person name="Ruiz-Duenas F.J."/>
            <person name="Uzan E."/>
            <person name="Piumi F."/>
            <person name="Kues U."/>
            <person name="Ram A.F.J."/>
            <person name="Murat C."/>
            <person name="Haon M."/>
            <person name="Benoit I."/>
            <person name="Arfi Y."/>
            <person name="Chevret D."/>
            <person name="Drula E."/>
            <person name="Kwon M.J."/>
            <person name="Gouret P."/>
            <person name="Lesage-Meessen L."/>
            <person name="Lombard V."/>
            <person name="Mariette J."/>
            <person name="Noirot C."/>
            <person name="Park J."/>
            <person name="Patyshakuliyeva A."/>
            <person name="Wieneger R.A.B."/>
            <person name="Wosten H.A.B."/>
            <person name="Martin F."/>
            <person name="Coutinho P.M."/>
            <person name="de Vries R."/>
            <person name="Martinez A.T."/>
            <person name="Klopp C."/>
            <person name="Pontarotti P."/>
            <person name="Henrissat B."/>
            <person name="Record E."/>
        </authorList>
    </citation>
    <scope>NUCLEOTIDE SEQUENCE [LARGE SCALE GENOMIC DNA]</scope>
    <source>
        <strain evidence="2">BRFM137</strain>
    </source>
</reference>
<dbReference type="EMBL" id="CCBP010000110">
    <property type="protein sequence ID" value="CDO72133.1"/>
    <property type="molecule type" value="Genomic_DNA"/>
</dbReference>
<sequence length="157" mass="15974">MVRIVAVAFIFSFLFASSEVLGAPAREIIARQIGNLQCNIDRLSIVAGLATTQGTLKKLSQQFAQSDPNSASSVESAIDSISGAQGAIGVIAKALLTGQQAPAAARDQVAGNLTAALETLVALNSTDTGATSKTLQEALTELKDSAAAGQGVVDNCK</sequence>
<keyword evidence="1" id="KW-0732">Signal</keyword>
<feature type="chain" id="PRO_5001587464" evidence="1">
    <location>
        <begin position="23"/>
        <end position="157"/>
    </location>
</feature>
<dbReference type="HOGENOM" id="CLU_141129_0_0_1"/>
<organism evidence="2 3">
    <name type="scientific">Pycnoporus cinnabarinus</name>
    <name type="common">Cinnabar-red polypore</name>
    <name type="synonym">Trametes cinnabarina</name>
    <dbReference type="NCBI Taxonomy" id="5643"/>
    <lineage>
        <taxon>Eukaryota</taxon>
        <taxon>Fungi</taxon>
        <taxon>Dikarya</taxon>
        <taxon>Basidiomycota</taxon>
        <taxon>Agaricomycotina</taxon>
        <taxon>Agaricomycetes</taxon>
        <taxon>Polyporales</taxon>
        <taxon>Polyporaceae</taxon>
        <taxon>Trametes</taxon>
    </lineage>
</organism>
<comment type="caution">
    <text evidence="2">The sequence shown here is derived from an EMBL/GenBank/DDBJ whole genome shotgun (WGS) entry which is preliminary data.</text>
</comment>
<accession>A0A060SI69</accession>
<protein>
    <submittedName>
        <fullName evidence="2">Uncharacterized protein</fullName>
    </submittedName>
</protein>